<dbReference type="PANTHER" id="PTHR46250">
    <property type="entry name" value="MYB/SANT-LIKE DNA-BINDING DOMAIN PROTEIN-RELATED"/>
    <property type="match status" value="1"/>
</dbReference>
<reference evidence="1 2" key="1">
    <citation type="journal article" date="2023" name="G3 (Bethesda)">
        <title>A chromosome-length genome assembly and annotation of blackberry (Rubus argutus, cv. 'Hillquist').</title>
        <authorList>
            <person name="Bruna T."/>
            <person name="Aryal R."/>
            <person name="Dudchenko O."/>
            <person name="Sargent D.J."/>
            <person name="Mead D."/>
            <person name="Buti M."/>
            <person name="Cavallini A."/>
            <person name="Hytonen T."/>
            <person name="Andres J."/>
            <person name="Pham M."/>
            <person name="Weisz D."/>
            <person name="Mascagni F."/>
            <person name="Usai G."/>
            <person name="Natali L."/>
            <person name="Bassil N."/>
            <person name="Fernandez G.E."/>
            <person name="Lomsadze A."/>
            <person name="Armour M."/>
            <person name="Olukolu B."/>
            <person name="Poorten T."/>
            <person name="Britton C."/>
            <person name="Davik J."/>
            <person name="Ashrafi H."/>
            <person name="Aiden E.L."/>
            <person name="Borodovsky M."/>
            <person name="Worthington M."/>
        </authorList>
    </citation>
    <scope>NUCLEOTIDE SEQUENCE [LARGE SCALE GENOMIC DNA]</scope>
    <source>
        <strain evidence="1">PI 553951</strain>
    </source>
</reference>
<sequence>MSSTATSRGRGQTSITGQTKKMKNWWSHFLNYTMTKNGRLIMASRMAISNIYRLERTRNDVSVRAKCIQRVGREKKQRCCWTIGKPFRHYYNLGEIYGRDRANGQNVGNADDDEEEIRHENTNVDPFNLEDENVFDNVNPSADMEPQQEGLDDVDVSFTQPNPQTSSVSQQMHAQSIASNNSRLRGKTLDEMSKNFGLMAKAVAGMAPKLDGLVNVLSTDKDLTELQSKLDGELSKMDFLTPVQVFHVTNILAQKHDLLRVFFTMSDERKASYVHNLLQYGLP</sequence>
<keyword evidence="2" id="KW-1185">Reference proteome</keyword>
<dbReference type="AlphaFoldDB" id="A0AAW1YQ56"/>
<proteinExistence type="predicted"/>
<gene>
    <name evidence="1" type="ORF">M0R45_006337</name>
</gene>
<protein>
    <submittedName>
        <fullName evidence="1">Uncharacterized protein</fullName>
    </submittedName>
</protein>
<dbReference type="Proteomes" id="UP001457282">
    <property type="component" value="Unassembled WGS sequence"/>
</dbReference>
<dbReference type="EMBL" id="JBEDUW010000001">
    <property type="protein sequence ID" value="KAK9950871.1"/>
    <property type="molecule type" value="Genomic_DNA"/>
</dbReference>
<accession>A0AAW1YQ56</accession>
<evidence type="ECO:0000313" key="2">
    <source>
        <dbReference type="Proteomes" id="UP001457282"/>
    </source>
</evidence>
<organism evidence="1 2">
    <name type="scientific">Rubus argutus</name>
    <name type="common">Southern blackberry</name>
    <dbReference type="NCBI Taxonomy" id="59490"/>
    <lineage>
        <taxon>Eukaryota</taxon>
        <taxon>Viridiplantae</taxon>
        <taxon>Streptophyta</taxon>
        <taxon>Embryophyta</taxon>
        <taxon>Tracheophyta</taxon>
        <taxon>Spermatophyta</taxon>
        <taxon>Magnoliopsida</taxon>
        <taxon>eudicotyledons</taxon>
        <taxon>Gunneridae</taxon>
        <taxon>Pentapetalae</taxon>
        <taxon>rosids</taxon>
        <taxon>fabids</taxon>
        <taxon>Rosales</taxon>
        <taxon>Rosaceae</taxon>
        <taxon>Rosoideae</taxon>
        <taxon>Rosoideae incertae sedis</taxon>
        <taxon>Rubus</taxon>
    </lineage>
</organism>
<comment type="caution">
    <text evidence="1">The sequence shown here is derived from an EMBL/GenBank/DDBJ whole genome shotgun (WGS) entry which is preliminary data.</text>
</comment>
<name>A0AAW1YQ56_RUBAR</name>
<evidence type="ECO:0000313" key="1">
    <source>
        <dbReference type="EMBL" id="KAK9950871.1"/>
    </source>
</evidence>
<dbReference type="PANTHER" id="PTHR46250:SF15">
    <property type="entry name" value="OS01G0523800 PROTEIN"/>
    <property type="match status" value="1"/>
</dbReference>